<feature type="transmembrane region" description="Helical" evidence="6">
    <location>
        <begin position="394"/>
        <end position="424"/>
    </location>
</feature>
<keyword evidence="9" id="KW-1185">Reference proteome</keyword>
<keyword evidence="4 6" id="KW-0472">Membrane</keyword>
<dbReference type="Pfam" id="PF00916">
    <property type="entry name" value="Sulfate_transp"/>
    <property type="match status" value="1"/>
</dbReference>
<protein>
    <submittedName>
        <fullName evidence="8">SulP family inorganic anion transporter</fullName>
    </submittedName>
</protein>
<evidence type="ECO:0000256" key="4">
    <source>
        <dbReference type="ARBA" id="ARBA00023136"/>
    </source>
</evidence>
<evidence type="ECO:0000256" key="2">
    <source>
        <dbReference type="ARBA" id="ARBA00022692"/>
    </source>
</evidence>
<evidence type="ECO:0000313" key="8">
    <source>
        <dbReference type="EMBL" id="NEX22365.1"/>
    </source>
</evidence>
<keyword evidence="3 6" id="KW-1133">Transmembrane helix</keyword>
<dbReference type="PROSITE" id="PS50801">
    <property type="entry name" value="STAS"/>
    <property type="match status" value="1"/>
</dbReference>
<feature type="transmembrane region" description="Helical" evidence="6">
    <location>
        <begin position="114"/>
        <end position="136"/>
    </location>
</feature>
<proteinExistence type="predicted"/>
<dbReference type="GO" id="GO:0055085">
    <property type="term" value="P:transmembrane transport"/>
    <property type="evidence" value="ECO:0007669"/>
    <property type="project" value="InterPro"/>
</dbReference>
<evidence type="ECO:0000256" key="6">
    <source>
        <dbReference type="SAM" id="Phobius"/>
    </source>
</evidence>
<dbReference type="Proteomes" id="UP000471640">
    <property type="component" value="Unassembled WGS sequence"/>
</dbReference>
<keyword evidence="2 6" id="KW-0812">Transmembrane</keyword>
<evidence type="ECO:0000256" key="1">
    <source>
        <dbReference type="ARBA" id="ARBA00004141"/>
    </source>
</evidence>
<reference evidence="9" key="1">
    <citation type="journal article" date="2020" name="Microbiol. Resour. Announc.">
        <title>Draft Genome Sequences of Thiorhodococcus mannitoliphagus and Thiorhodococcus minor, Purple Sulfur Photosynthetic Bacteria in the Gammaproteobacterial Family Chromatiaceae.</title>
        <authorList>
            <person name="Aviles F.A."/>
            <person name="Meyer T.E."/>
            <person name="Kyndt J.A."/>
        </authorList>
    </citation>
    <scope>NUCLEOTIDE SEQUENCE [LARGE SCALE GENOMIC DNA]</scope>
    <source>
        <strain evidence="9">DSM 18266</strain>
    </source>
</reference>
<dbReference type="AlphaFoldDB" id="A0A6P1E3W1"/>
<evidence type="ECO:0000259" key="7">
    <source>
        <dbReference type="PROSITE" id="PS50801"/>
    </source>
</evidence>
<dbReference type="EMBL" id="JAAIJR010000096">
    <property type="protein sequence ID" value="NEX22365.1"/>
    <property type="molecule type" value="Genomic_DNA"/>
</dbReference>
<dbReference type="InterPro" id="IPR011547">
    <property type="entry name" value="SLC26A/SulP_dom"/>
</dbReference>
<dbReference type="Gene3D" id="3.30.750.24">
    <property type="entry name" value="STAS domain"/>
    <property type="match status" value="1"/>
</dbReference>
<feature type="transmembrane region" description="Helical" evidence="6">
    <location>
        <begin position="214"/>
        <end position="233"/>
    </location>
</feature>
<dbReference type="SUPFAM" id="SSF52091">
    <property type="entry name" value="SpoIIaa-like"/>
    <property type="match status" value="1"/>
</dbReference>
<comment type="subcellular location">
    <subcellularLocation>
        <location evidence="1">Membrane</location>
        <topology evidence="1">Multi-pass membrane protein</topology>
    </subcellularLocation>
</comment>
<feature type="transmembrane region" description="Helical" evidence="6">
    <location>
        <begin position="148"/>
        <end position="169"/>
    </location>
</feature>
<dbReference type="GO" id="GO:0016020">
    <property type="term" value="C:membrane"/>
    <property type="evidence" value="ECO:0007669"/>
    <property type="project" value="UniProtKB-SubCell"/>
</dbReference>
<feature type="region of interest" description="Disordered" evidence="5">
    <location>
        <begin position="578"/>
        <end position="615"/>
    </location>
</feature>
<sequence>MSQTQSAHGMRHLIQRTAPGLVALAQYQPAWLPKDIAAGLSVAAIALPVGIAYADLAGVPPIVGMYSAIFPLFAYALFGSSRQLMTGPDAATCILVAATLAPLAGGDAERYTMLLLGLTLMTGLLYVLAGLGRLGFMANFLSQPILTGYLNGIALLIIVGQLPKLFGYSGSSPEFLGKVLELFQDFDQSHWPTALLGIAMLAMLILVMRFLPRLPGAFVVVVVSILLVHWLGLDQAGVAVLGDVPSGLPSLSLPSFDGSVIGELLADAAGLVLVSFTSGVLTAKSFARRNGYGIDANQELVAFGACNLASGLAQGFPVTGADSRTAVNNAMGGKTQLVGVVAGGAMLLVVIFMTAPLAFVPTTALAAVILVSAVGLFDFADLRELYRTSRREFLMSVATTAGVLLLGVLPGVLLAVALSLIWLLSVGSRPNDAVLGRVAGRKGFHSVSDYPDAKTLPGLALYRFESNIVFFNADYFKSRVLAVVAAQQPRVRWLVVDASPINLVDVTGLRKVDELREELARAGVTLAVVRMKRYLERFFEPGFVEARRAASEVRHFDSVKLAIDAFIQDQKAKGVDLGGTFSDEQTTLSPAWDDAIEPPANEEASPVPASPASGA</sequence>
<dbReference type="InterPro" id="IPR036513">
    <property type="entry name" value="STAS_dom_sf"/>
</dbReference>
<dbReference type="Pfam" id="PF01740">
    <property type="entry name" value="STAS"/>
    <property type="match status" value="1"/>
</dbReference>
<evidence type="ECO:0000256" key="5">
    <source>
        <dbReference type="SAM" id="MobiDB-lite"/>
    </source>
</evidence>
<feature type="compositionally biased region" description="Low complexity" evidence="5">
    <location>
        <begin position="597"/>
        <end position="615"/>
    </location>
</feature>
<feature type="transmembrane region" description="Helical" evidence="6">
    <location>
        <begin position="90"/>
        <end position="108"/>
    </location>
</feature>
<feature type="transmembrane region" description="Helical" evidence="6">
    <location>
        <begin position="364"/>
        <end position="382"/>
    </location>
</feature>
<dbReference type="PANTHER" id="PTHR11814">
    <property type="entry name" value="SULFATE TRANSPORTER"/>
    <property type="match status" value="1"/>
</dbReference>
<evidence type="ECO:0000256" key="3">
    <source>
        <dbReference type="ARBA" id="ARBA00022989"/>
    </source>
</evidence>
<name>A0A6P1E3W1_9GAMM</name>
<organism evidence="8 9">
    <name type="scientific">Thiorhodococcus mannitoliphagus</name>
    <dbReference type="NCBI Taxonomy" id="329406"/>
    <lineage>
        <taxon>Bacteria</taxon>
        <taxon>Pseudomonadati</taxon>
        <taxon>Pseudomonadota</taxon>
        <taxon>Gammaproteobacteria</taxon>
        <taxon>Chromatiales</taxon>
        <taxon>Chromatiaceae</taxon>
        <taxon>Thiorhodococcus</taxon>
    </lineage>
</organism>
<reference evidence="8 9" key="2">
    <citation type="submission" date="2020-02" db="EMBL/GenBank/DDBJ databases">
        <title>Genome sequences of Thiorhodococcus mannitoliphagus and Thiorhodococcus minor, purple sulfur photosynthetic bacteria in the gammaproteobacterial family, Chromatiaceae.</title>
        <authorList>
            <person name="Aviles F.A."/>
            <person name="Meyer T.E."/>
            <person name="Kyndt J.A."/>
        </authorList>
    </citation>
    <scope>NUCLEOTIDE SEQUENCE [LARGE SCALE GENOMIC DNA]</scope>
    <source>
        <strain evidence="8 9">DSM 18266</strain>
    </source>
</reference>
<evidence type="ECO:0000313" key="9">
    <source>
        <dbReference type="Proteomes" id="UP000471640"/>
    </source>
</evidence>
<feature type="domain" description="STAS" evidence="7">
    <location>
        <begin position="449"/>
        <end position="566"/>
    </location>
</feature>
<dbReference type="CDD" id="cd07042">
    <property type="entry name" value="STAS_SulP_like_sulfate_transporter"/>
    <property type="match status" value="1"/>
</dbReference>
<dbReference type="InterPro" id="IPR001902">
    <property type="entry name" value="SLC26A/SulP_fam"/>
</dbReference>
<comment type="caution">
    <text evidence="8">The sequence shown here is derived from an EMBL/GenBank/DDBJ whole genome shotgun (WGS) entry which is preliminary data.</text>
</comment>
<gene>
    <name evidence="8" type="ORF">G3480_18985</name>
</gene>
<dbReference type="InterPro" id="IPR002645">
    <property type="entry name" value="STAS_dom"/>
</dbReference>
<feature type="transmembrane region" description="Helical" evidence="6">
    <location>
        <begin position="260"/>
        <end position="281"/>
    </location>
</feature>
<feature type="transmembrane region" description="Helical" evidence="6">
    <location>
        <begin position="59"/>
        <end position="78"/>
    </location>
</feature>
<feature type="transmembrane region" description="Helical" evidence="6">
    <location>
        <begin position="337"/>
        <end position="358"/>
    </location>
</feature>
<dbReference type="NCBIfam" id="TIGR00815">
    <property type="entry name" value="sulP"/>
    <property type="match status" value="1"/>
</dbReference>
<dbReference type="RefSeq" id="WP_164655461.1">
    <property type="nucleotide sequence ID" value="NZ_JAAIJR010000096.1"/>
</dbReference>
<feature type="transmembrane region" description="Helical" evidence="6">
    <location>
        <begin position="36"/>
        <end position="53"/>
    </location>
</feature>
<accession>A0A6P1E3W1</accession>
<feature type="transmembrane region" description="Helical" evidence="6">
    <location>
        <begin position="189"/>
        <end position="207"/>
    </location>
</feature>